<comment type="caution">
    <text evidence="1">The sequence shown here is derived from an EMBL/GenBank/DDBJ whole genome shotgun (WGS) entry which is preliminary data.</text>
</comment>
<gene>
    <name evidence="1" type="ORF">HNR40_002392</name>
</gene>
<name>A0A7W8EF04_9ACTN</name>
<reference evidence="1 2" key="1">
    <citation type="submission" date="2020-08" db="EMBL/GenBank/DDBJ databases">
        <title>Genomic Encyclopedia of Type Strains, Phase IV (KMG-IV): sequencing the most valuable type-strain genomes for metagenomic binning, comparative biology and taxonomic classification.</title>
        <authorList>
            <person name="Goeker M."/>
        </authorList>
    </citation>
    <scope>NUCLEOTIDE SEQUENCE [LARGE SCALE GENOMIC DNA]</scope>
    <source>
        <strain evidence="1 2">DSM 45385</strain>
    </source>
</reference>
<dbReference type="RefSeq" id="WP_184960460.1">
    <property type="nucleotide sequence ID" value="NZ_JACHIN010000002.1"/>
</dbReference>
<dbReference type="EMBL" id="JACHIN010000002">
    <property type="protein sequence ID" value="MBB5076928.1"/>
    <property type="molecule type" value="Genomic_DNA"/>
</dbReference>
<evidence type="ECO:0000313" key="1">
    <source>
        <dbReference type="EMBL" id="MBB5076928.1"/>
    </source>
</evidence>
<keyword evidence="2" id="KW-1185">Reference proteome</keyword>
<dbReference type="AlphaFoldDB" id="A0A7W8EF04"/>
<dbReference type="Proteomes" id="UP000568380">
    <property type="component" value="Unassembled WGS sequence"/>
</dbReference>
<sequence length="77" mass="8201">MSVAAVVGLLVFVEITSGLIQGMTPAITPAIGKQLGVSNASLHWISAPGSWTCTPAGREDHKKAGEGREVLKLRRFW</sequence>
<accession>A0A7W8EF04</accession>
<protein>
    <recommendedName>
        <fullName evidence="3">Major facilitator superfamily (MFS) profile domain-containing protein</fullName>
    </recommendedName>
</protein>
<proteinExistence type="predicted"/>
<organism evidence="1 2">
    <name type="scientific">Nonomuraea endophytica</name>
    <dbReference type="NCBI Taxonomy" id="714136"/>
    <lineage>
        <taxon>Bacteria</taxon>
        <taxon>Bacillati</taxon>
        <taxon>Actinomycetota</taxon>
        <taxon>Actinomycetes</taxon>
        <taxon>Streptosporangiales</taxon>
        <taxon>Streptosporangiaceae</taxon>
        <taxon>Nonomuraea</taxon>
    </lineage>
</organism>
<evidence type="ECO:0008006" key="3">
    <source>
        <dbReference type="Google" id="ProtNLM"/>
    </source>
</evidence>
<evidence type="ECO:0000313" key="2">
    <source>
        <dbReference type="Proteomes" id="UP000568380"/>
    </source>
</evidence>